<dbReference type="CDD" id="cd11532">
    <property type="entry name" value="NTP-PPase_COG4997"/>
    <property type="match status" value="1"/>
</dbReference>
<organism evidence="1 2">
    <name type="scientific">Candidatus Doudnabacteria bacterium RIFCSPHIGHO2_01_52_17</name>
    <dbReference type="NCBI Taxonomy" id="1817820"/>
    <lineage>
        <taxon>Bacteria</taxon>
        <taxon>Candidatus Doudnaibacteriota</taxon>
    </lineage>
</organism>
<sequence length="100" mass="11769">MKYNKLVRDKIPDIIRREGRAPKIHTADDKEFQLRLNQKLKEEAGEWADSETIEELADVFEVITAILEVKDWTMEQVIEAQKKKREERGGFKKKVILDEA</sequence>
<dbReference type="SUPFAM" id="SSF101386">
    <property type="entry name" value="all-alpha NTP pyrophosphatases"/>
    <property type="match status" value="1"/>
</dbReference>
<accession>A0A1F5NF69</accession>
<reference evidence="1 2" key="1">
    <citation type="journal article" date="2016" name="Nat. Commun.">
        <title>Thousands of microbial genomes shed light on interconnected biogeochemical processes in an aquifer system.</title>
        <authorList>
            <person name="Anantharaman K."/>
            <person name="Brown C.T."/>
            <person name="Hug L.A."/>
            <person name="Sharon I."/>
            <person name="Castelle C.J."/>
            <person name="Probst A.J."/>
            <person name="Thomas B.C."/>
            <person name="Singh A."/>
            <person name="Wilkins M.J."/>
            <person name="Karaoz U."/>
            <person name="Brodie E.L."/>
            <person name="Williams K.H."/>
            <person name="Hubbard S.S."/>
            <person name="Banfield J.F."/>
        </authorList>
    </citation>
    <scope>NUCLEOTIDE SEQUENCE [LARGE SCALE GENOMIC DNA]</scope>
</reference>
<proteinExistence type="predicted"/>
<protein>
    <recommendedName>
        <fullName evidence="3">Phosphoribosyl-ATP pyrophosphohydrolase</fullName>
    </recommendedName>
</protein>
<name>A0A1F5NF69_9BACT</name>
<dbReference type="Proteomes" id="UP000176547">
    <property type="component" value="Unassembled WGS sequence"/>
</dbReference>
<evidence type="ECO:0000313" key="2">
    <source>
        <dbReference type="Proteomes" id="UP000176547"/>
    </source>
</evidence>
<gene>
    <name evidence="1" type="ORF">A3K06_00235</name>
</gene>
<dbReference type="InterPro" id="IPR038735">
    <property type="entry name" value="MSMEG_1276-like_NTP-PPase_dom"/>
</dbReference>
<dbReference type="EMBL" id="MFEG01000014">
    <property type="protein sequence ID" value="OGE76228.1"/>
    <property type="molecule type" value="Genomic_DNA"/>
</dbReference>
<evidence type="ECO:0008006" key="3">
    <source>
        <dbReference type="Google" id="ProtNLM"/>
    </source>
</evidence>
<evidence type="ECO:0000313" key="1">
    <source>
        <dbReference type="EMBL" id="OGE76228.1"/>
    </source>
</evidence>
<comment type="caution">
    <text evidence="1">The sequence shown here is derived from an EMBL/GenBank/DDBJ whole genome shotgun (WGS) entry which is preliminary data.</text>
</comment>
<dbReference type="AlphaFoldDB" id="A0A1F5NF69"/>